<dbReference type="RefSeq" id="WP_386363961.1">
    <property type="nucleotide sequence ID" value="NZ_JBHRXZ010000018.1"/>
</dbReference>
<feature type="compositionally biased region" description="Basic and acidic residues" evidence="1">
    <location>
        <begin position="42"/>
        <end position="53"/>
    </location>
</feature>
<keyword evidence="2" id="KW-0732">Signal</keyword>
<feature type="compositionally biased region" description="Low complexity" evidence="1">
    <location>
        <begin position="31"/>
        <end position="41"/>
    </location>
</feature>
<evidence type="ECO:0000313" key="4">
    <source>
        <dbReference type="Proteomes" id="UP001595630"/>
    </source>
</evidence>
<sequence length="308" mass="33807">MNKPSLLLALGLSLGVSPAPVLAQSGHAGHHPAPATATDASHSAHEGQDDPHQGHHMHHGHGTHGAAHRARGSDPRFPPLTDAERAAAFPPLAAQHMHGDRTHYRFFAERLEWQDADEGSALYWDFQGWVGGDINRLWMRSEGERVAGHTEKAELQLFWGHAIGPWWESVAGIRQDFKPGSPQTWAALGVQGMPLYGLETQLTAYLGEGGQTGFRAKFEYDVLLTNRLILQPLAEFNLHGRNDPARATGAGFSDAELGLRLRYEITPLLAPYIGVSRHRAYGNTADYLRAAGEDKGDTRLVAGIRFWF</sequence>
<organism evidence="3 4">
    <name type="scientific">Stutzerimonas tarimensis</name>
    <dbReference type="NCBI Taxonomy" id="1507735"/>
    <lineage>
        <taxon>Bacteria</taxon>
        <taxon>Pseudomonadati</taxon>
        <taxon>Pseudomonadota</taxon>
        <taxon>Gammaproteobacteria</taxon>
        <taxon>Pseudomonadales</taxon>
        <taxon>Pseudomonadaceae</taxon>
        <taxon>Stutzerimonas</taxon>
    </lineage>
</organism>
<comment type="caution">
    <text evidence="3">The sequence shown here is derived from an EMBL/GenBank/DDBJ whole genome shotgun (WGS) entry which is preliminary data.</text>
</comment>
<protein>
    <submittedName>
        <fullName evidence="3">Copper resistance protein B</fullName>
    </submittedName>
</protein>
<dbReference type="Pfam" id="PF05275">
    <property type="entry name" value="CopB"/>
    <property type="match status" value="1"/>
</dbReference>
<feature type="compositionally biased region" description="Basic residues" evidence="1">
    <location>
        <begin position="54"/>
        <end position="70"/>
    </location>
</feature>
<evidence type="ECO:0000313" key="3">
    <source>
        <dbReference type="EMBL" id="MFC3607922.1"/>
    </source>
</evidence>
<dbReference type="EMBL" id="JBHRXZ010000018">
    <property type="protein sequence ID" value="MFC3607922.1"/>
    <property type="molecule type" value="Genomic_DNA"/>
</dbReference>
<gene>
    <name evidence="3" type="ORF">ACFOMF_09055</name>
</gene>
<reference evidence="4" key="1">
    <citation type="journal article" date="2019" name="Int. J. Syst. Evol. Microbiol.">
        <title>The Global Catalogue of Microorganisms (GCM) 10K type strain sequencing project: providing services to taxonomists for standard genome sequencing and annotation.</title>
        <authorList>
            <consortium name="The Broad Institute Genomics Platform"/>
            <consortium name="The Broad Institute Genome Sequencing Center for Infectious Disease"/>
            <person name="Wu L."/>
            <person name="Ma J."/>
        </authorList>
    </citation>
    <scope>NUCLEOTIDE SEQUENCE [LARGE SCALE GENOMIC DNA]</scope>
    <source>
        <strain evidence="4">KCTC 42447</strain>
    </source>
</reference>
<evidence type="ECO:0000256" key="1">
    <source>
        <dbReference type="SAM" id="MobiDB-lite"/>
    </source>
</evidence>
<name>A0ABV7T5R6_9GAMM</name>
<feature type="signal peptide" evidence="2">
    <location>
        <begin position="1"/>
        <end position="23"/>
    </location>
</feature>
<evidence type="ECO:0000256" key="2">
    <source>
        <dbReference type="SAM" id="SignalP"/>
    </source>
</evidence>
<feature type="chain" id="PRO_5046791378" evidence="2">
    <location>
        <begin position="24"/>
        <end position="308"/>
    </location>
</feature>
<keyword evidence="4" id="KW-1185">Reference proteome</keyword>
<feature type="region of interest" description="Disordered" evidence="1">
    <location>
        <begin position="23"/>
        <end position="81"/>
    </location>
</feature>
<accession>A0ABV7T5R6</accession>
<proteinExistence type="predicted"/>
<dbReference type="InterPro" id="IPR007939">
    <property type="entry name" value="Cu-R_B_prcur"/>
</dbReference>
<dbReference type="Proteomes" id="UP001595630">
    <property type="component" value="Unassembled WGS sequence"/>
</dbReference>